<feature type="signal peptide" evidence="2">
    <location>
        <begin position="1"/>
        <end position="20"/>
    </location>
</feature>
<proteinExistence type="predicted"/>
<evidence type="ECO:0008006" key="5">
    <source>
        <dbReference type="Google" id="ProtNLM"/>
    </source>
</evidence>
<evidence type="ECO:0000313" key="4">
    <source>
        <dbReference type="Proteomes" id="UP000288024"/>
    </source>
</evidence>
<feature type="compositionally biased region" description="Basic and acidic residues" evidence="1">
    <location>
        <begin position="41"/>
        <end position="55"/>
    </location>
</feature>
<feature type="compositionally biased region" description="Basic and acidic residues" evidence="1">
    <location>
        <begin position="70"/>
        <end position="79"/>
    </location>
</feature>
<dbReference type="AlphaFoldDB" id="A0A437K7H9"/>
<keyword evidence="4" id="KW-1185">Reference proteome</keyword>
<evidence type="ECO:0000313" key="3">
    <source>
        <dbReference type="EMBL" id="RVT59818.1"/>
    </source>
</evidence>
<organism evidence="3 4">
    <name type="scientific">Niallia taxi</name>
    <dbReference type="NCBI Taxonomy" id="2499688"/>
    <lineage>
        <taxon>Bacteria</taxon>
        <taxon>Bacillati</taxon>
        <taxon>Bacillota</taxon>
        <taxon>Bacilli</taxon>
        <taxon>Bacillales</taxon>
        <taxon>Bacillaceae</taxon>
        <taxon>Niallia</taxon>
    </lineage>
</organism>
<evidence type="ECO:0000256" key="1">
    <source>
        <dbReference type="SAM" id="MobiDB-lite"/>
    </source>
</evidence>
<dbReference type="PROSITE" id="PS51257">
    <property type="entry name" value="PROKAR_LIPOPROTEIN"/>
    <property type="match status" value="1"/>
</dbReference>
<dbReference type="RefSeq" id="WP_127739597.1">
    <property type="nucleotide sequence ID" value="NZ_RZTZ01000008.1"/>
</dbReference>
<name>A0A437K7H9_9BACI</name>
<gene>
    <name evidence="3" type="ORF">EM808_18015</name>
</gene>
<feature type="chain" id="PRO_5039407516" description="Deacetylase PdaC domain-containing protein" evidence="2">
    <location>
        <begin position="21"/>
        <end position="278"/>
    </location>
</feature>
<comment type="caution">
    <text evidence="3">The sequence shown here is derived from an EMBL/GenBank/DDBJ whole genome shotgun (WGS) entry which is preliminary data.</text>
</comment>
<dbReference type="Proteomes" id="UP000288024">
    <property type="component" value="Unassembled WGS sequence"/>
</dbReference>
<accession>A0A437K7H9</accession>
<feature type="region of interest" description="Disordered" evidence="1">
    <location>
        <begin position="41"/>
        <end position="79"/>
    </location>
</feature>
<sequence>MYLKIIIVGIVSLIWLSACSNGERNVASDLNTDNDAVENQETKAENDALENKEQETNDNNGVGENQETATNDKNDESEGLYKENSFTSKQYTKGNIKVSYPQLANEDSDKANKINSVITKAASYYFENDYYEGYTGEIKYYIPFVNDEFVSIAYEGLLTSPSNSYPINLSYSTLVNMQTGEKVSLSDLVNLDDSFVQAFKQGGIVTDQSSEYKQEIKKYIASLDNQDLLKKFLEADKMNSPEVFVYVTEDSIVVTIAVVHALGDFISVQISKDNVSFQ</sequence>
<protein>
    <recommendedName>
        <fullName evidence="5">Deacetylase PdaC domain-containing protein</fullName>
    </recommendedName>
</protein>
<keyword evidence="2" id="KW-0732">Signal</keyword>
<feature type="compositionally biased region" description="Polar residues" evidence="1">
    <location>
        <begin position="57"/>
        <end position="69"/>
    </location>
</feature>
<reference evidence="3 4" key="1">
    <citation type="submission" date="2019-01" db="EMBL/GenBank/DDBJ databases">
        <title>Bacillus sp. M5HDSG1-1, whole genome shotgun sequence.</title>
        <authorList>
            <person name="Tuo L."/>
        </authorList>
    </citation>
    <scope>NUCLEOTIDE SEQUENCE [LARGE SCALE GENOMIC DNA]</scope>
    <source>
        <strain evidence="3 4">M5HDSG1-1</strain>
    </source>
</reference>
<dbReference type="EMBL" id="RZTZ01000008">
    <property type="protein sequence ID" value="RVT59818.1"/>
    <property type="molecule type" value="Genomic_DNA"/>
</dbReference>
<evidence type="ECO:0000256" key="2">
    <source>
        <dbReference type="SAM" id="SignalP"/>
    </source>
</evidence>